<reference evidence="1" key="1">
    <citation type="submission" date="2016-06" db="EMBL/GenBank/DDBJ databases">
        <title>Complete Genome Sequence of Pandoraea faecigallinarum DSM-23572.</title>
        <authorList>
            <person name="Yong D."/>
            <person name="Ee R."/>
            <person name="Lim Y.-L."/>
            <person name="Yin W.-F."/>
            <person name="Chan K.-G."/>
        </authorList>
    </citation>
    <scope>NUCLEOTIDE SEQUENCE</scope>
    <source>
        <strain evidence="1">DSM 23572</strain>
        <plasmid evidence="1">pPF72-1</plasmid>
    </source>
</reference>
<dbReference type="KEGG" id="pfg:AB870_24705"/>
<organism evidence="1 2">
    <name type="scientific">Pandoraea faecigallinarum</name>
    <dbReference type="NCBI Taxonomy" id="656179"/>
    <lineage>
        <taxon>Bacteria</taxon>
        <taxon>Pseudomonadati</taxon>
        <taxon>Pseudomonadota</taxon>
        <taxon>Betaproteobacteria</taxon>
        <taxon>Burkholderiales</taxon>
        <taxon>Burkholderiaceae</taxon>
        <taxon>Pandoraea</taxon>
    </lineage>
</organism>
<sequence length="92" mass="10930">MVEVIFNLIPFTSVRYTCRVICDAQVFVSHVGCQHVVMRRSQFVKFFSEIHENKKRFILLWRYIVGGRKIVEFDGFYFGIFIPAFGSFILRK</sequence>
<keyword evidence="2" id="KW-1185">Reference proteome</keyword>
<protein>
    <submittedName>
        <fullName evidence="1">Uncharacterized protein</fullName>
    </submittedName>
</protein>
<evidence type="ECO:0000313" key="1">
    <source>
        <dbReference type="EMBL" id="AKM33385.1"/>
    </source>
</evidence>
<geneLocation type="plasmid" evidence="1 2">
    <name>pPF72-1</name>
</geneLocation>
<name>A0A0H3X0I7_9BURK</name>
<gene>
    <name evidence="1" type="ORF">AB870_24705</name>
</gene>
<dbReference type="Proteomes" id="UP000035651">
    <property type="component" value="Plasmid pPF72-1"/>
</dbReference>
<dbReference type="AlphaFoldDB" id="A0A0H3X0I7"/>
<keyword evidence="1" id="KW-0614">Plasmid</keyword>
<accession>A0A0H3X0I7</accession>
<dbReference type="EMBL" id="CP011808">
    <property type="protein sequence ID" value="AKM33385.1"/>
    <property type="molecule type" value="Genomic_DNA"/>
</dbReference>
<evidence type="ECO:0000313" key="2">
    <source>
        <dbReference type="Proteomes" id="UP000035651"/>
    </source>
</evidence>
<proteinExistence type="predicted"/>